<dbReference type="PANTHER" id="PTHR38926:SF72">
    <property type="entry name" value="IM:7136021-RELATED"/>
    <property type="match status" value="1"/>
</dbReference>
<dbReference type="SUPFAM" id="SSF81383">
    <property type="entry name" value="F-box domain"/>
    <property type="match status" value="1"/>
</dbReference>
<dbReference type="AlphaFoldDB" id="A0A8H6TU03"/>
<dbReference type="EMBL" id="JACAZE010000001">
    <property type="protein sequence ID" value="KAF7323301.1"/>
    <property type="molecule type" value="Genomic_DNA"/>
</dbReference>
<comment type="caution">
    <text evidence="2">The sequence shown here is derived from an EMBL/GenBank/DDBJ whole genome shotgun (WGS) entry which is preliminary data.</text>
</comment>
<evidence type="ECO:0000313" key="3">
    <source>
        <dbReference type="Proteomes" id="UP000613580"/>
    </source>
</evidence>
<protein>
    <submittedName>
        <fullName evidence="2">F-box domain-containing protein</fullName>
    </submittedName>
</protein>
<name>A0A8H6TU03_MYCCL</name>
<evidence type="ECO:0000313" key="2">
    <source>
        <dbReference type="EMBL" id="KAF7323301.1"/>
    </source>
</evidence>
<gene>
    <name evidence="2" type="ORF">HMN09_00110900</name>
</gene>
<accession>A0A8H6TU03</accession>
<keyword evidence="3" id="KW-1185">Reference proteome</keyword>
<dbReference type="InterPro" id="IPR001810">
    <property type="entry name" value="F-box_dom"/>
</dbReference>
<dbReference type="PANTHER" id="PTHR38926">
    <property type="entry name" value="F-BOX DOMAIN CONTAINING PROTEIN, EXPRESSED"/>
    <property type="match status" value="1"/>
</dbReference>
<proteinExistence type="predicted"/>
<dbReference type="Proteomes" id="UP000613580">
    <property type="component" value="Unassembled WGS sequence"/>
</dbReference>
<sequence>MQVSCEDARTSLCYHCDYRFKHSVFNTDPITSALRSNYYPTPAETEDVQRALTLVEWNLKNMELEISRIRSIFDALLAHKMELERFQRHCASAMAPIRKLPPELLRLIFMACFDNKPDVIPVAGQVCRHWRDICVETPELWSQVSVGRTRFGDHEKYRALAALFLERSGTRPLGVTIREPVATGLLNVLVEQAQRWGSLKLAATHSTFYSSLSLDETEFPNLEKLEIVALSPLMQTNLGGPPKKFTLPGAPNLRRVILKDALVQWELPWRQLTHFQYDTPSVQDGLDVLEKCSGLLSCSLDRLLTLPLEDSRSDPPPPRPLRLRHLTKLRLAIDTSGVVSNAQSLIRPFLTRIHAPRNLTSLELIGQYFPEDLLDFLARNDCRLEHLVLGTGYLKDESIIQVLEALPLLRSLELDADIGTTRRIQNRVITDKLLTRLIVYPESDTVLPSLERFTLRTALNFDDQVLLDIIASRWEMWAVEVYGVPVAQIGEINLHFCGRREHLQSDTIEQLREYREDGLQITLRQGIDWVNLESSS</sequence>
<feature type="domain" description="F-box" evidence="1">
    <location>
        <begin position="98"/>
        <end position="144"/>
    </location>
</feature>
<dbReference type="Gene3D" id="3.80.10.10">
    <property type="entry name" value="Ribonuclease Inhibitor"/>
    <property type="match status" value="1"/>
</dbReference>
<dbReference type="Pfam" id="PF12937">
    <property type="entry name" value="F-box-like"/>
    <property type="match status" value="1"/>
</dbReference>
<organism evidence="2 3">
    <name type="scientific">Mycena chlorophos</name>
    <name type="common">Agaric fungus</name>
    <name type="synonym">Agaricus chlorophos</name>
    <dbReference type="NCBI Taxonomy" id="658473"/>
    <lineage>
        <taxon>Eukaryota</taxon>
        <taxon>Fungi</taxon>
        <taxon>Dikarya</taxon>
        <taxon>Basidiomycota</taxon>
        <taxon>Agaricomycotina</taxon>
        <taxon>Agaricomycetes</taxon>
        <taxon>Agaricomycetidae</taxon>
        <taxon>Agaricales</taxon>
        <taxon>Marasmiineae</taxon>
        <taxon>Mycenaceae</taxon>
        <taxon>Mycena</taxon>
    </lineage>
</organism>
<dbReference type="InterPro" id="IPR032675">
    <property type="entry name" value="LRR_dom_sf"/>
</dbReference>
<dbReference type="Gene3D" id="1.20.1280.50">
    <property type="match status" value="1"/>
</dbReference>
<dbReference type="InterPro" id="IPR036047">
    <property type="entry name" value="F-box-like_dom_sf"/>
</dbReference>
<evidence type="ECO:0000259" key="1">
    <source>
        <dbReference type="Pfam" id="PF12937"/>
    </source>
</evidence>
<reference evidence="2" key="1">
    <citation type="submission" date="2020-05" db="EMBL/GenBank/DDBJ databases">
        <title>Mycena genomes resolve the evolution of fungal bioluminescence.</title>
        <authorList>
            <person name="Tsai I.J."/>
        </authorList>
    </citation>
    <scope>NUCLEOTIDE SEQUENCE</scope>
    <source>
        <strain evidence="2">110903Hualien_Pintung</strain>
    </source>
</reference>
<dbReference type="OrthoDB" id="3022400at2759"/>